<evidence type="ECO:0000313" key="2">
    <source>
        <dbReference type="EMBL" id="BAG02775.1"/>
    </source>
</evidence>
<proteinExistence type="predicted"/>
<gene>
    <name evidence="2" type="ordered locus">MAE_29530</name>
</gene>
<dbReference type="KEGG" id="mar:MAE_29530"/>
<dbReference type="SUPFAM" id="SSF54001">
    <property type="entry name" value="Cysteine proteinases"/>
    <property type="match status" value="1"/>
</dbReference>
<reference evidence="2 3" key="1">
    <citation type="journal article" date="2007" name="DNA Res.">
        <title>Complete genomic structure of the bloom-forming toxic cyanobacterium Microcystis aeruginosa NIES-843.</title>
        <authorList>
            <person name="Kaneko T."/>
            <person name="Nakajima N."/>
            <person name="Okamoto S."/>
            <person name="Suzuki I."/>
            <person name="Tanabe Y."/>
            <person name="Tamaoki M."/>
            <person name="Nakamura Y."/>
            <person name="Kasai F."/>
            <person name="Watanabe A."/>
            <person name="Kawashima K."/>
            <person name="Kishida Y."/>
            <person name="Ono A."/>
            <person name="Shimizu Y."/>
            <person name="Takahashi C."/>
            <person name="Minami C."/>
            <person name="Fujishiro T."/>
            <person name="Kohara M."/>
            <person name="Katoh M."/>
            <person name="Nakazaki N."/>
            <person name="Nakayama S."/>
            <person name="Yamada M."/>
            <person name="Tabata S."/>
            <person name="Watanabe M.M."/>
        </authorList>
    </citation>
    <scope>NUCLEOTIDE SEQUENCE [LARGE SCALE GENOMIC DNA]</scope>
    <source>
        <strain evidence="3">NIES-843 / IAM M-247</strain>
    </source>
</reference>
<evidence type="ECO:0000313" key="3">
    <source>
        <dbReference type="Proteomes" id="UP000001510"/>
    </source>
</evidence>
<dbReference type="eggNOG" id="COG1305">
    <property type="taxonomic scope" value="Bacteria"/>
</dbReference>
<dbReference type="InterPro" id="IPR002931">
    <property type="entry name" value="Transglutaminase-like"/>
</dbReference>
<dbReference type="Pfam" id="PF01841">
    <property type="entry name" value="Transglut_core"/>
    <property type="match status" value="1"/>
</dbReference>
<dbReference type="AlphaFoldDB" id="B0JKI6"/>
<dbReference type="PaxDb" id="449447-MAE_29530"/>
<dbReference type="PANTHER" id="PTHR33490">
    <property type="entry name" value="BLR5614 PROTEIN-RELATED"/>
    <property type="match status" value="1"/>
</dbReference>
<dbReference type="Proteomes" id="UP000001510">
    <property type="component" value="Chromosome"/>
</dbReference>
<feature type="domain" description="Transglutaminase-like" evidence="1">
    <location>
        <begin position="184"/>
        <end position="244"/>
    </location>
</feature>
<dbReference type="InterPro" id="IPR038765">
    <property type="entry name" value="Papain-like_cys_pep_sf"/>
</dbReference>
<keyword evidence="3" id="KW-1185">Reference proteome</keyword>
<evidence type="ECO:0000259" key="1">
    <source>
        <dbReference type="SMART" id="SM00460"/>
    </source>
</evidence>
<accession>B0JKI6</accession>
<dbReference type="EnsemblBacteria" id="BAG02775">
    <property type="protein sequence ID" value="BAG02775"/>
    <property type="gene ID" value="MAE_29530"/>
</dbReference>
<protein>
    <recommendedName>
        <fullName evidence="1">Transglutaminase-like domain-containing protein</fullName>
    </recommendedName>
</protein>
<name>B0JKI6_MICAN</name>
<dbReference type="Gene3D" id="2.60.40.2250">
    <property type="match status" value="1"/>
</dbReference>
<dbReference type="PANTHER" id="PTHR33490:SF12">
    <property type="entry name" value="BLL5557 PROTEIN"/>
    <property type="match status" value="1"/>
</dbReference>
<dbReference type="SMART" id="SM00460">
    <property type="entry name" value="TGc"/>
    <property type="match status" value="1"/>
</dbReference>
<dbReference type="Gene3D" id="3.10.620.30">
    <property type="match status" value="1"/>
</dbReference>
<dbReference type="HOGENOM" id="CLU_064253_0_0_3"/>
<dbReference type="InterPro" id="IPR048930">
    <property type="entry name" value="Bact_transglu_N_2"/>
</dbReference>
<sequence>MGAALQSASAPASARIERTGKNDMLKYELGCELTYSIEQASTLILNVAIVSNNHQIIVQEDLHSNSQRSIEEYITSVSGNRYFRLNAPPGNLQISYRATVGLSPYYSDPSTIFEVKPADLPLDILYYLYPSRYCQSDRLLRFVAAEFGNLVPGYSRVTAICNWIYDNVLYLSGSSDSLTSACDTAIERVGVCRDFAHLGIAFCRALNIPARFVSGYAYGLNPPDFHAWFEAYLGGRWYLFDPTRLVPQSGLIRVGTGRDAADVSFATIFGPVQMNQMRLFMDYLPDAKPISENILIPTTEAIAIS</sequence>
<dbReference type="STRING" id="449447.MAE_29530"/>
<dbReference type="EMBL" id="AP009552">
    <property type="protein sequence ID" value="BAG02775.1"/>
    <property type="molecule type" value="Genomic_DNA"/>
</dbReference>
<dbReference type="Pfam" id="PF21295">
    <property type="entry name" value="Bact_transglu_N_2"/>
    <property type="match status" value="1"/>
</dbReference>
<organism evidence="2 3">
    <name type="scientific">Microcystis aeruginosa (strain NIES-843 / IAM M-2473)</name>
    <dbReference type="NCBI Taxonomy" id="449447"/>
    <lineage>
        <taxon>Bacteria</taxon>
        <taxon>Bacillati</taxon>
        <taxon>Cyanobacteriota</taxon>
        <taxon>Cyanophyceae</taxon>
        <taxon>Oscillatoriophycideae</taxon>
        <taxon>Chroococcales</taxon>
        <taxon>Microcystaceae</taxon>
        <taxon>Microcystis</taxon>
    </lineage>
</organism>